<evidence type="ECO:0000256" key="5">
    <source>
        <dbReference type="ARBA" id="ARBA00022679"/>
    </source>
</evidence>
<reference evidence="14" key="2">
    <citation type="journal article" date="2021" name="PeerJ">
        <title>Extensive microbial diversity within the chicken gut microbiome revealed by metagenomics and culture.</title>
        <authorList>
            <person name="Gilroy R."/>
            <person name="Ravi A."/>
            <person name="Getino M."/>
            <person name="Pursley I."/>
            <person name="Horton D.L."/>
            <person name="Alikhan N.F."/>
            <person name="Baker D."/>
            <person name="Gharbi K."/>
            <person name="Hall N."/>
            <person name="Watson M."/>
            <person name="Adriaenssens E.M."/>
            <person name="Foster-Nyarko E."/>
            <person name="Jarju S."/>
            <person name="Secka A."/>
            <person name="Antonio M."/>
            <person name="Oren A."/>
            <person name="Chaudhuri R.R."/>
            <person name="La Ragione R."/>
            <person name="Hildebrand F."/>
            <person name="Pallen M.J."/>
        </authorList>
    </citation>
    <scope>NUCLEOTIDE SEQUENCE</scope>
    <source>
        <strain evidence="14">ChiHjej9B8-7071</strain>
    </source>
</reference>
<dbReference type="GO" id="GO:0003887">
    <property type="term" value="F:DNA-directed DNA polymerase activity"/>
    <property type="evidence" value="ECO:0007669"/>
    <property type="project" value="UniProtKB-UniRule"/>
</dbReference>
<comment type="similarity">
    <text evidence="2 10">Belongs to the beta sliding clamp family.</text>
</comment>
<evidence type="ECO:0000256" key="6">
    <source>
        <dbReference type="ARBA" id="ARBA00022695"/>
    </source>
</evidence>
<evidence type="ECO:0000256" key="4">
    <source>
        <dbReference type="ARBA" id="ARBA00022490"/>
    </source>
</evidence>
<dbReference type="GO" id="GO:0008408">
    <property type="term" value="F:3'-5' exonuclease activity"/>
    <property type="evidence" value="ECO:0007669"/>
    <property type="project" value="InterPro"/>
</dbReference>
<evidence type="ECO:0000313" key="15">
    <source>
        <dbReference type="Proteomes" id="UP000824258"/>
    </source>
</evidence>
<dbReference type="GO" id="GO:0005737">
    <property type="term" value="C:cytoplasm"/>
    <property type="evidence" value="ECO:0007669"/>
    <property type="project" value="UniProtKB-SubCell"/>
</dbReference>
<dbReference type="PANTHER" id="PTHR30478">
    <property type="entry name" value="DNA POLYMERASE III SUBUNIT BETA"/>
    <property type="match status" value="1"/>
</dbReference>
<organism evidence="14 15">
    <name type="scientific">Candidatus Avoscillospira stercoripullorum</name>
    <dbReference type="NCBI Taxonomy" id="2840709"/>
    <lineage>
        <taxon>Bacteria</taxon>
        <taxon>Bacillati</taxon>
        <taxon>Bacillota</taxon>
        <taxon>Clostridia</taxon>
        <taxon>Eubacteriales</taxon>
        <taxon>Oscillospiraceae</taxon>
        <taxon>Oscillospiraceae incertae sedis</taxon>
        <taxon>Candidatus Avoscillospira</taxon>
    </lineage>
</organism>
<evidence type="ECO:0000256" key="1">
    <source>
        <dbReference type="ARBA" id="ARBA00004496"/>
    </source>
</evidence>
<keyword evidence="9" id="KW-0238">DNA-binding</keyword>
<dbReference type="PANTHER" id="PTHR30478:SF0">
    <property type="entry name" value="BETA SLIDING CLAMP"/>
    <property type="match status" value="1"/>
</dbReference>
<dbReference type="InterPro" id="IPR022634">
    <property type="entry name" value="DNA_polIII_beta_N"/>
</dbReference>
<dbReference type="InterPro" id="IPR046938">
    <property type="entry name" value="DNA_clamp_sf"/>
</dbReference>
<name>A0A9D1A8H5_9FIRM</name>
<comment type="subunit">
    <text evidence="10">Forms a ring-shaped head-to-tail homodimer around DNA.</text>
</comment>
<protein>
    <recommendedName>
        <fullName evidence="3 10">Beta sliding clamp</fullName>
    </recommendedName>
</protein>
<evidence type="ECO:0000256" key="3">
    <source>
        <dbReference type="ARBA" id="ARBA00021035"/>
    </source>
</evidence>
<comment type="caution">
    <text evidence="14">The sequence shown here is derived from an EMBL/GenBank/DDBJ whole genome shotgun (WGS) entry which is preliminary data.</text>
</comment>
<feature type="domain" description="DNA polymerase III beta sliding clamp C-terminal" evidence="13">
    <location>
        <begin position="244"/>
        <end position="364"/>
    </location>
</feature>
<dbReference type="SUPFAM" id="SSF55979">
    <property type="entry name" value="DNA clamp"/>
    <property type="match status" value="3"/>
</dbReference>
<dbReference type="InterPro" id="IPR001001">
    <property type="entry name" value="DNA_polIII_beta"/>
</dbReference>
<dbReference type="GO" id="GO:0009360">
    <property type="term" value="C:DNA polymerase III complex"/>
    <property type="evidence" value="ECO:0007669"/>
    <property type="project" value="InterPro"/>
</dbReference>
<comment type="subcellular location">
    <subcellularLocation>
        <location evidence="1 10">Cytoplasm</location>
    </subcellularLocation>
</comment>
<dbReference type="Gene3D" id="3.10.150.10">
    <property type="entry name" value="DNA Polymerase III, subunit A, domain 2"/>
    <property type="match status" value="1"/>
</dbReference>
<proteinExistence type="inferred from homology"/>
<comment type="function">
    <text evidence="10">Confers DNA tethering and processivity to DNA polymerases and other proteins. Acts as a clamp, forming a ring around DNA (a reaction catalyzed by the clamp-loading complex) which diffuses in an ATP-independent manner freely and bidirectionally along dsDNA. Initially characterized for its ability to contact the catalytic subunit of DNA polymerase III (Pol III), a complex, multichain enzyme responsible for most of the replicative synthesis in bacteria; Pol III exhibits 3'-5' exonuclease proofreading activity. The beta chain is required for initiation of replication as well as for processivity of DNA replication.</text>
</comment>
<reference evidence="14" key="1">
    <citation type="submission" date="2020-10" db="EMBL/GenBank/DDBJ databases">
        <authorList>
            <person name="Gilroy R."/>
        </authorList>
    </citation>
    <scope>NUCLEOTIDE SEQUENCE</scope>
    <source>
        <strain evidence="14">ChiHjej9B8-7071</strain>
    </source>
</reference>
<feature type="domain" description="DNA polymerase III beta sliding clamp N-terminal" evidence="11">
    <location>
        <begin position="1"/>
        <end position="118"/>
    </location>
</feature>
<dbReference type="AlphaFoldDB" id="A0A9D1A8H5"/>
<evidence type="ECO:0000256" key="8">
    <source>
        <dbReference type="ARBA" id="ARBA00022932"/>
    </source>
</evidence>
<evidence type="ECO:0000256" key="2">
    <source>
        <dbReference type="ARBA" id="ARBA00010752"/>
    </source>
</evidence>
<dbReference type="InterPro" id="IPR022635">
    <property type="entry name" value="DNA_polIII_beta_C"/>
</dbReference>
<dbReference type="Proteomes" id="UP000824258">
    <property type="component" value="Unassembled WGS sequence"/>
</dbReference>
<evidence type="ECO:0000259" key="11">
    <source>
        <dbReference type="Pfam" id="PF00712"/>
    </source>
</evidence>
<dbReference type="Pfam" id="PF00712">
    <property type="entry name" value="DNA_pol3_beta"/>
    <property type="match status" value="1"/>
</dbReference>
<evidence type="ECO:0000256" key="10">
    <source>
        <dbReference type="PIRNR" id="PIRNR000804"/>
    </source>
</evidence>
<keyword evidence="4 10" id="KW-0963">Cytoplasm</keyword>
<accession>A0A9D1A8H5</accession>
<dbReference type="CDD" id="cd00140">
    <property type="entry name" value="beta_clamp"/>
    <property type="match status" value="1"/>
</dbReference>
<evidence type="ECO:0000313" key="14">
    <source>
        <dbReference type="EMBL" id="HIR09898.1"/>
    </source>
</evidence>
<sequence length="369" mass="40681">MKFSCDKNLLVSGISIASRTVAQKSSIPALEGIYVRAGMELYLSGYNLETGITVTVQADIAETGTCVMPARLFFDIIRKLPDDEVTISVDSQYKVFIKSGIASFTISAMSAEDYPELPDVEYENAIKIPQNKLREMISGTIFSVSENMARPVQTGCLMEVEPNNVTMVAVDGFRLALRRFYPEESLDRDVKFVVPSAALKELEKILGETDDPAAFTLGRKHILFEVGAVTLVCRILEGEFLDWRRVVPDHNPILIGANRARLTASIDRVSLIVTEKVKSPVRCKFGKDYAEFHTITTIGEAKDSCELAGDGKDLEIGFNCRYLLDALKAVPSDNVILELSNGLSPIVLTPPDGGRSFLYMVLPVRLKAE</sequence>
<keyword evidence="5 10" id="KW-0808">Transferase</keyword>
<evidence type="ECO:0000256" key="7">
    <source>
        <dbReference type="ARBA" id="ARBA00022705"/>
    </source>
</evidence>
<dbReference type="GO" id="GO:0003677">
    <property type="term" value="F:DNA binding"/>
    <property type="evidence" value="ECO:0007669"/>
    <property type="project" value="UniProtKB-UniRule"/>
</dbReference>
<evidence type="ECO:0000256" key="9">
    <source>
        <dbReference type="ARBA" id="ARBA00023125"/>
    </source>
</evidence>
<feature type="domain" description="DNA polymerase III beta sliding clamp central" evidence="12">
    <location>
        <begin position="128"/>
        <end position="240"/>
    </location>
</feature>
<evidence type="ECO:0000259" key="12">
    <source>
        <dbReference type="Pfam" id="PF02767"/>
    </source>
</evidence>
<dbReference type="Pfam" id="PF02767">
    <property type="entry name" value="DNA_pol3_beta_2"/>
    <property type="match status" value="1"/>
</dbReference>
<dbReference type="InterPro" id="IPR022637">
    <property type="entry name" value="DNA_polIII_beta_cen"/>
</dbReference>
<dbReference type="EMBL" id="DVGD01000186">
    <property type="protein sequence ID" value="HIR09898.1"/>
    <property type="molecule type" value="Genomic_DNA"/>
</dbReference>
<dbReference type="PIRSF" id="PIRSF000804">
    <property type="entry name" value="DNA_pol_III_b"/>
    <property type="match status" value="1"/>
</dbReference>
<keyword evidence="7 10" id="KW-0235">DNA replication</keyword>
<gene>
    <name evidence="14" type="primary">dnaN</name>
    <name evidence="14" type="ORF">IAA70_05810</name>
</gene>
<evidence type="ECO:0000259" key="13">
    <source>
        <dbReference type="Pfam" id="PF02768"/>
    </source>
</evidence>
<keyword evidence="6 10" id="KW-0548">Nucleotidyltransferase</keyword>
<dbReference type="SMART" id="SM00480">
    <property type="entry name" value="POL3Bc"/>
    <property type="match status" value="1"/>
</dbReference>
<dbReference type="Gene3D" id="3.70.10.10">
    <property type="match status" value="1"/>
</dbReference>
<dbReference type="NCBIfam" id="TIGR00663">
    <property type="entry name" value="dnan"/>
    <property type="match status" value="1"/>
</dbReference>
<keyword evidence="8 10" id="KW-0239">DNA-directed DNA polymerase</keyword>
<dbReference type="Pfam" id="PF02768">
    <property type="entry name" value="DNA_pol3_beta_3"/>
    <property type="match status" value="1"/>
</dbReference>
<dbReference type="GO" id="GO:0006271">
    <property type="term" value="P:DNA strand elongation involved in DNA replication"/>
    <property type="evidence" value="ECO:0007669"/>
    <property type="project" value="TreeGrafter"/>
</dbReference>